<gene>
    <name evidence="3" type="ORF">CQA57_00395</name>
</gene>
<accession>A0A3D8JBU6</accession>
<keyword evidence="1" id="KW-0802">TPR repeat</keyword>
<dbReference type="Pfam" id="PF13176">
    <property type="entry name" value="TPR_7"/>
    <property type="match status" value="1"/>
</dbReference>
<name>A0A3D8JBU6_9HELI</name>
<evidence type="ECO:0000313" key="4">
    <source>
        <dbReference type="Proteomes" id="UP000256695"/>
    </source>
</evidence>
<evidence type="ECO:0000256" key="1">
    <source>
        <dbReference type="PROSITE-ProRule" id="PRU00339"/>
    </source>
</evidence>
<keyword evidence="2" id="KW-0812">Transmembrane</keyword>
<dbReference type="Proteomes" id="UP000256695">
    <property type="component" value="Unassembled WGS sequence"/>
</dbReference>
<dbReference type="OrthoDB" id="5362770at2"/>
<feature type="transmembrane region" description="Helical" evidence="2">
    <location>
        <begin position="12"/>
        <end position="30"/>
    </location>
</feature>
<reference evidence="3 4" key="1">
    <citation type="submission" date="2018-04" db="EMBL/GenBank/DDBJ databases">
        <title>Novel Campyloabacter and Helicobacter Species and Strains.</title>
        <authorList>
            <person name="Mannion A.J."/>
            <person name="Shen Z."/>
            <person name="Fox J.G."/>
        </authorList>
    </citation>
    <scope>NUCLEOTIDE SEQUENCE [LARGE SCALE GENOMIC DNA]</scope>
    <source>
        <strain evidence="3 4">MIT 04-9362</strain>
    </source>
</reference>
<dbReference type="SUPFAM" id="SSF48452">
    <property type="entry name" value="TPR-like"/>
    <property type="match status" value="1"/>
</dbReference>
<proteinExistence type="predicted"/>
<comment type="caution">
    <text evidence="3">The sequence shown here is derived from an EMBL/GenBank/DDBJ whole genome shotgun (WGS) entry which is preliminary data.</text>
</comment>
<evidence type="ECO:0000256" key="2">
    <source>
        <dbReference type="SAM" id="Phobius"/>
    </source>
</evidence>
<evidence type="ECO:0000313" key="3">
    <source>
        <dbReference type="EMBL" id="RDU74546.1"/>
    </source>
</evidence>
<dbReference type="EMBL" id="NXLX01000001">
    <property type="protein sequence ID" value="RDU74546.1"/>
    <property type="molecule type" value="Genomic_DNA"/>
</dbReference>
<dbReference type="Pfam" id="PF14559">
    <property type="entry name" value="TPR_19"/>
    <property type="match status" value="1"/>
</dbReference>
<keyword evidence="4" id="KW-1185">Reference proteome</keyword>
<keyword evidence="2" id="KW-0472">Membrane</keyword>
<dbReference type="Gene3D" id="1.25.40.10">
    <property type="entry name" value="Tetratricopeptide repeat domain"/>
    <property type="match status" value="1"/>
</dbReference>
<dbReference type="InterPro" id="IPR019734">
    <property type="entry name" value="TPR_rpt"/>
</dbReference>
<dbReference type="InterPro" id="IPR011990">
    <property type="entry name" value="TPR-like_helical_dom_sf"/>
</dbReference>
<dbReference type="RefSeq" id="WP_115578255.1">
    <property type="nucleotide sequence ID" value="NZ_NXLX01000001.1"/>
</dbReference>
<keyword evidence="2" id="KW-1133">Transmembrane helix</keyword>
<dbReference type="AlphaFoldDB" id="A0A3D8JBU6"/>
<feature type="repeat" description="TPR" evidence="1">
    <location>
        <begin position="142"/>
        <end position="175"/>
    </location>
</feature>
<sequence length="343" mass="39964">MDNIVFIYRDPLFGIAILIAIIATIALLDYSHNKYKAQKKSKSLRDLAKSYEHTTLNQDIVNFVQISPKALPSLMLIAKAHSQSGDSQTAINIYLSLLETIKDSKEKINILEALGNTYLDAGFLQRAKDIFTQILKTYPRNSNAMSSLMQTYENMGEYQKALEALNCLDEITPQNNQNFINNKNYFYLMILLNTHTIPIVTKIKNAIAIGNNNPIFRKHILRFLKTYDLNAFWNYLLTMYNPKNIIDILWEIPQQNLPKNIHEYPNIFEIFVAKGFFEEEVKFEFFELEILYLARHYSKKQINLNFEYRCHNCKSIFPFDSLRCPNCSDLGEMDLILKPLEQK</sequence>
<protein>
    <submittedName>
        <fullName evidence="3">Uncharacterized protein</fullName>
    </submittedName>
</protein>
<dbReference type="PROSITE" id="PS50005">
    <property type="entry name" value="TPR"/>
    <property type="match status" value="2"/>
</dbReference>
<organism evidence="3 4">
    <name type="scientific">Helicobacter anseris</name>
    <dbReference type="NCBI Taxonomy" id="375926"/>
    <lineage>
        <taxon>Bacteria</taxon>
        <taxon>Pseudomonadati</taxon>
        <taxon>Campylobacterota</taxon>
        <taxon>Epsilonproteobacteria</taxon>
        <taxon>Campylobacterales</taxon>
        <taxon>Helicobacteraceae</taxon>
        <taxon>Helicobacter</taxon>
    </lineage>
</organism>
<feature type="repeat" description="TPR" evidence="1">
    <location>
        <begin position="108"/>
        <end position="141"/>
    </location>
</feature>